<dbReference type="AlphaFoldDB" id="A0A2K4ZHI9"/>
<dbReference type="InterPro" id="IPR027417">
    <property type="entry name" value="P-loop_NTPase"/>
</dbReference>
<dbReference type="GO" id="GO:0005524">
    <property type="term" value="F:ATP binding"/>
    <property type="evidence" value="ECO:0007669"/>
    <property type="project" value="UniProtKB-KW"/>
</dbReference>
<feature type="domain" description="ABC transporter" evidence="5">
    <location>
        <begin position="36"/>
        <end position="269"/>
    </location>
</feature>
<dbReference type="Gene3D" id="3.40.50.300">
    <property type="entry name" value="P-loop containing nucleotide triphosphate hydrolases"/>
    <property type="match status" value="1"/>
</dbReference>
<keyword evidence="7" id="KW-1185">Reference proteome</keyword>
<evidence type="ECO:0000256" key="2">
    <source>
        <dbReference type="ARBA" id="ARBA00022741"/>
    </source>
</evidence>
<evidence type="ECO:0000256" key="1">
    <source>
        <dbReference type="ARBA" id="ARBA00022448"/>
    </source>
</evidence>
<dbReference type="PANTHER" id="PTHR42711">
    <property type="entry name" value="ABC TRANSPORTER ATP-BINDING PROTEIN"/>
    <property type="match status" value="1"/>
</dbReference>
<evidence type="ECO:0000256" key="3">
    <source>
        <dbReference type="ARBA" id="ARBA00022840"/>
    </source>
</evidence>
<evidence type="ECO:0000256" key="4">
    <source>
        <dbReference type="SAM" id="MobiDB-lite"/>
    </source>
</evidence>
<proteinExistence type="predicted"/>
<keyword evidence="2" id="KW-0547">Nucleotide-binding</keyword>
<dbReference type="Pfam" id="PF00005">
    <property type="entry name" value="ABC_tran"/>
    <property type="match status" value="1"/>
</dbReference>
<dbReference type="EMBL" id="OFSM01000012">
    <property type="protein sequence ID" value="SOY29925.1"/>
    <property type="molecule type" value="Genomic_DNA"/>
</dbReference>
<evidence type="ECO:0000313" key="6">
    <source>
        <dbReference type="EMBL" id="SOY29925.1"/>
    </source>
</evidence>
<dbReference type="InterPro" id="IPR050763">
    <property type="entry name" value="ABC_transporter_ATP-binding"/>
</dbReference>
<dbReference type="PROSITE" id="PS50893">
    <property type="entry name" value="ABC_TRANSPORTER_2"/>
    <property type="match status" value="1"/>
</dbReference>
<dbReference type="GO" id="GO:0016887">
    <property type="term" value="F:ATP hydrolysis activity"/>
    <property type="evidence" value="ECO:0007669"/>
    <property type="project" value="InterPro"/>
</dbReference>
<dbReference type="Proteomes" id="UP000236311">
    <property type="component" value="Unassembled WGS sequence"/>
</dbReference>
<dbReference type="SMART" id="SM00382">
    <property type="entry name" value="AAA"/>
    <property type="match status" value="1"/>
</dbReference>
<dbReference type="SUPFAM" id="SSF52540">
    <property type="entry name" value="P-loop containing nucleoside triphosphate hydrolases"/>
    <property type="match status" value="1"/>
</dbReference>
<gene>
    <name evidence="6" type="primary">ybhF_3</name>
    <name evidence="6" type="ORF">AMURIS_02646</name>
</gene>
<evidence type="ECO:0000313" key="7">
    <source>
        <dbReference type="Proteomes" id="UP000236311"/>
    </source>
</evidence>
<dbReference type="PROSITE" id="PS00211">
    <property type="entry name" value="ABC_TRANSPORTER_1"/>
    <property type="match status" value="1"/>
</dbReference>
<feature type="region of interest" description="Disordered" evidence="4">
    <location>
        <begin position="340"/>
        <end position="363"/>
    </location>
</feature>
<accession>A0A2K4ZHI9</accession>
<dbReference type="InterPro" id="IPR003593">
    <property type="entry name" value="AAA+_ATPase"/>
</dbReference>
<keyword evidence="3 6" id="KW-0067">ATP-binding</keyword>
<dbReference type="InterPro" id="IPR017871">
    <property type="entry name" value="ABC_transporter-like_CS"/>
</dbReference>
<protein>
    <submittedName>
        <fullName evidence="6">Putative ABC transporter ATP-binding protein YbhF</fullName>
    </submittedName>
</protein>
<evidence type="ECO:0000259" key="5">
    <source>
        <dbReference type="PROSITE" id="PS50893"/>
    </source>
</evidence>
<dbReference type="InterPro" id="IPR003439">
    <property type="entry name" value="ABC_transporter-like_ATP-bd"/>
</dbReference>
<name>A0A2K4ZHI9_9FIRM</name>
<reference evidence="6 7" key="1">
    <citation type="submission" date="2018-01" db="EMBL/GenBank/DDBJ databases">
        <authorList>
            <person name="Gaut B.S."/>
            <person name="Morton B.R."/>
            <person name="Clegg M.T."/>
            <person name="Duvall M.R."/>
        </authorList>
    </citation>
    <scope>NUCLEOTIDE SEQUENCE [LARGE SCALE GENOMIC DNA]</scope>
    <source>
        <strain evidence="6">GP69</strain>
    </source>
</reference>
<organism evidence="6 7">
    <name type="scientific">Acetatifactor muris</name>
    <dbReference type="NCBI Taxonomy" id="879566"/>
    <lineage>
        <taxon>Bacteria</taxon>
        <taxon>Bacillati</taxon>
        <taxon>Bacillota</taxon>
        <taxon>Clostridia</taxon>
        <taxon>Lachnospirales</taxon>
        <taxon>Lachnospiraceae</taxon>
        <taxon>Acetatifactor</taxon>
    </lineage>
</organism>
<dbReference type="PANTHER" id="PTHR42711:SF4">
    <property type="entry name" value="ABC TRANSPORTER RELATED"/>
    <property type="match status" value="1"/>
</dbReference>
<keyword evidence="1" id="KW-0813">Transport</keyword>
<sequence>MVFFAWKGYEMKHIVIETEGLVKTYRRYRKKEGIRGSIASLWKREYEEKTAVNQVNLSVGEGEFLGLIGPNGAGKTTLIKMLTGIIAPTEGRIDVMGYYPNDLKNEFKKQYAVVMGQKSQLFFELTVNDTLRLFKEIYEIPESEYRKNRDYFVGLLGVQDLMDVQVRTLSLGERMKMELIVALLHQPKILFLDEPTIGLDAMAARQIRKFLREVNEEKGTTILLTSHYMEDIKALCRRTVVISHGIKLYDGSTDQLFEQYQKNRKVIVTFENPVGDIALKTDEIRLTGNEPYKKVYEAAIHRTGELFAELMRYNPKDILVEEEDLGAVVERIYHAGTDFQRTEDDCESDEMTEQNRNGKGGLS</sequence>